<gene>
    <name evidence="5" type="ORF">OIDMADRAFT_174088</name>
</gene>
<dbReference type="PANTHER" id="PTHR43004">
    <property type="entry name" value="TRK SYSTEM POTASSIUM UPTAKE PROTEIN"/>
    <property type="match status" value="1"/>
</dbReference>
<name>A0A0C3DY35_OIDMZ</name>
<sequence length="606" mass="67731">MANSNSSQLVVKPETADLNRTGTALIKTDFLIIGAGPAGGTLGCFLDMKGMIISASPSTANTPRAHIINAAAFECLRDIGIEDECLSSSCGGDMKSHTRFCYSFAGREYARLYSWGSGPKRQGDYELASPCSHVDLPQTLYEPIALRYATQHGFSCRFSTELLSFEDNPDMEYVIATARDKITNVIYTIHCKYLLGADGANSRVVQQLQLPLIKNLGQGTALNILIKADLSHLIENRKGNLHWILQPDQEISDVGWIGIVRMVKPWKEWLIILFYAPHADTSIIPPDDVLVKKAGRLIGDESVNIELLRVDKWTINEIYAEKYSKGRVFCLGDAVHRHPPMNGLGSNTCIQDAFNLAWKLAYVERGIAGKELLSSYSLERQPVGAAVVQRANDAFRDHMPSWEALGLMSPDLEERKKMLSELSEDSLAGQSRRANFRSAIEQIAHEYSGLGMEMNHRYHSGAVFQDDEGAWPQLPDNPIFYHEPITFPGSRLPHAWLNTAVPSKRLSTIDLAGHGKFTLFTGIGGQKWKDAASIVENILRVPIMVYSIGFGQDYEAMYFDWERLRQVDENGCVLVRPDRFVAWRSVNLPEGCENKLTEVMKKILFR</sequence>
<dbReference type="InterPro" id="IPR036188">
    <property type="entry name" value="FAD/NAD-bd_sf"/>
</dbReference>
<dbReference type="Pfam" id="PF21274">
    <property type="entry name" value="Rng_hyd_C"/>
    <property type="match status" value="1"/>
</dbReference>
<evidence type="ECO:0000256" key="2">
    <source>
        <dbReference type="ARBA" id="ARBA00022827"/>
    </source>
</evidence>
<dbReference type="InterPro" id="IPR050641">
    <property type="entry name" value="RIFMO-like"/>
</dbReference>
<keyword evidence="1" id="KW-0285">Flavoprotein</keyword>
<protein>
    <recommendedName>
        <fullName evidence="4">FAD-binding domain-containing protein</fullName>
    </recommendedName>
</protein>
<dbReference type="OrthoDB" id="2690153at2759"/>
<dbReference type="Proteomes" id="UP000054321">
    <property type="component" value="Unassembled WGS sequence"/>
</dbReference>
<accession>A0A0C3DY35</accession>
<evidence type="ECO:0000313" key="5">
    <source>
        <dbReference type="EMBL" id="KIN07028.1"/>
    </source>
</evidence>
<evidence type="ECO:0000256" key="1">
    <source>
        <dbReference type="ARBA" id="ARBA00022630"/>
    </source>
</evidence>
<evidence type="ECO:0000256" key="3">
    <source>
        <dbReference type="ARBA" id="ARBA00023002"/>
    </source>
</evidence>
<evidence type="ECO:0000259" key="4">
    <source>
        <dbReference type="Pfam" id="PF01494"/>
    </source>
</evidence>
<reference evidence="6" key="2">
    <citation type="submission" date="2015-01" db="EMBL/GenBank/DDBJ databases">
        <title>Evolutionary Origins and Diversification of the Mycorrhizal Mutualists.</title>
        <authorList>
            <consortium name="DOE Joint Genome Institute"/>
            <consortium name="Mycorrhizal Genomics Consortium"/>
            <person name="Kohler A."/>
            <person name="Kuo A."/>
            <person name="Nagy L.G."/>
            <person name="Floudas D."/>
            <person name="Copeland A."/>
            <person name="Barry K.W."/>
            <person name="Cichocki N."/>
            <person name="Veneault-Fourrey C."/>
            <person name="LaButti K."/>
            <person name="Lindquist E.A."/>
            <person name="Lipzen A."/>
            <person name="Lundell T."/>
            <person name="Morin E."/>
            <person name="Murat C."/>
            <person name="Riley R."/>
            <person name="Ohm R."/>
            <person name="Sun H."/>
            <person name="Tunlid A."/>
            <person name="Henrissat B."/>
            <person name="Grigoriev I.V."/>
            <person name="Hibbett D.S."/>
            <person name="Martin F."/>
        </authorList>
    </citation>
    <scope>NUCLEOTIDE SEQUENCE [LARGE SCALE GENOMIC DNA]</scope>
    <source>
        <strain evidence="6">Zn</strain>
    </source>
</reference>
<feature type="domain" description="FAD-binding" evidence="4">
    <location>
        <begin position="27"/>
        <end position="391"/>
    </location>
</feature>
<dbReference type="GO" id="GO:0016709">
    <property type="term" value="F:oxidoreductase activity, acting on paired donors, with incorporation or reduction of molecular oxygen, NAD(P)H as one donor, and incorporation of one atom of oxygen"/>
    <property type="evidence" value="ECO:0007669"/>
    <property type="project" value="UniProtKB-ARBA"/>
</dbReference>
<dbReference type="STRING" id="913774.A0A0C3DY35"/>
<reference evidence="5 6" key="1">
    <citation type="submission" date="2014-04" db="EMBL/GenBank/DDBJ databases">
        <authorList>
            <consortium name="DOE Joint Genome Institute"/>
            <person name="Kuo A."/>
            <person name="Martino E."/>
            <person name="Perotto S."/>
            <person name="Kohler A."/>
            <person name="Nagy L.G."/>
            <person name="Floudas D."/>
            <person name="Copeland A."/>
            <person name="Barry K.W."/>
            <person name="Cichocki N."/>
            <person name="Veneault-Fourrey C."/>
            <person name="LaButti K."/>
            <person name="Lindquist E.A."/>
            <person name="Lipzen A."/>
            <person name="Lundell T."/>
            <person name="Morin E."/>
            <person name="Murat C."/>
            <person name="Sun H."/>
            <person name="Tunlid A."/>
            <person name="Henrissat B."/>
            <person name="Grigoriev I.V."/>
            <person name="Hibbett D.S."/>
            <person name="Martin F."/>
            <person name="Nordberg H.P."/>
            <person name="Cantor M.N."/>
            <person name="Hua S.X."/>
        </authorList>
    </citation>
    <scope>NUCLEOTIDE SEQUENCE [LARGE SCALE GENOMIC DNA]</scope>
    <source>
        <strain evidence="5 6">Zn</strain>
    </source>
</reference>
<keyword evidence="6" id="KW-1185">Reference proteome</keyword>
<dbReference type="Gene3D" id="3.50.50.60">
    <property type="entry name" value="FAD/NAD(P)-binding domain"/>
    <property type="match status" value="1"/>
</dbReference>
<dbReference type="SUPFAM" id="SSF51905">
    <property type="entry name" value="FAD/NAD(P)-binding domain"/>
    <property type="match status" value="1"/>
</dbReference>
<dbReference type="Gene3D" id="3.40.30.120">
    <property type="match status" value="1"/>
</dbReference>
<dbReference type="InParanoid" id="A0A0C3DY35"/>
<dbReference type="PRINTS" id="PR00420">
    <property type="entry name" value="RNGMNOXGNASE"/>
</dbReference>
<proteinExistence type="predicted"/>
<organism evidence="5 6">
    <name type="scientific">Oidiodendron maius (strain Zn)</name>
    <dbReference type="NCBI Taxonomy" id="913774"/>
    <lineage>
        <taxon>Eukaryota</taxon>
        <taxon>Fungi</taxon>
        <taxon>Dikarya</taxon>
        <taxon>Ascomycota</taxon>
        <taxon>Pezizomycotina</taxon>
        <taxon>Leotiomycetes</taxon>
        <taxon>Leotiomycetes incertae sedis</taxon>
        <taxon>Myxotrichaceae</taxon>
        <taxon>Oidiodendron</taxon>
    </lineage>
</organism>
<dbReference type="HOGENOM" id="CLU_009665_14_0_1"/>
<dbReference type="Pfam" id="PF01494">
    <property type="entry name" value="FAD_binding_3"/>
    <property type="match status" value="1"/>
</dbReference>
<dbReference type="Gene3D" id="3.30.9.10">
    <property type="entry name" value="D-Amino Acid Oxidase, subunit A, domain 2"/>
    <property type="match status" value="1"/>
</dbReference>
<keyword evidence="2" id="KW-0274">FAD</keyword>
<dbReference type="AlphaFoldDB" id="A0A0C3DY35"/>
<dbReference type="GO" id="GO:0071949">
    <property type="term" value="F:FAD binding"/>
    <property type="evidence" value="ECO:0007669"/>
    <property type="project" value="InterPro"/>
</dbReference>
<keyword evidence="3" id="KW-0560">Oxidoreductase</keyword>
<dbReference type="EMBL" id="KN832870">
    <property type="protein sequence ID" value="KIN07028.1"/>
    <property type="molecule type" value="Genomic_DNA"/>
</dbReference>
<evidence type="ECO:0000313" key="6">
    <source>
        <dbReference type="Proteomes" id="UP000054321"/>
    </source>
</evidence>
<dbReference type="PANTHER" id="PTHR43004:SF8">
    <property type="entry name" value="FAD-BINDING DOMAIN-CONTAINING PROTEIN-RELATED"/>
    <property type="match status" value="1"/>
</dbReference>
<dbReference type="InterPro" id="IPR002938">
    <property type="entry name" value="FAD-bd"/>
</dbReference>